<keyword evidence="1" id="KW-0472">Membrane</keyword>
<proteinExistence type="predicted"/>
<evidence type="ECO:0000256" key="1">
    <source>
        <dbReference type="SAM" id="Phobius"/>
    </source>
</evidence>
<accession>A0AAD4NEJ0</accession>
<keyword evidence="1" id="KW-0812">Transmembrane</keyword>
<keyword evidence="3" id="KW-1185">Reference proteome</keyword>
<sequence>MFRVIVMFAAFSMYQQSHVHVAPFGEKFKIEKELLLVNVNGCHIVSKAVSDEGPCEIFRLAQSEPDDGQCDSILAAPLFAPGNHPELPPRLFIVRHKANERFLSIEYTVVDIPYSRDGAVSIQEILAFNTFPLRRGARMEGFLYDNTNQHVYLLTSDSEKLFCYVFLLNYNKKFSGSISMSFLYKFDVDRIFSHAKWSTDPYRQQFYYETTRSFVNSTAAIEKQPASVELYFISYPLFVSSLKNGVPGQKFGEFSPSDASVQIVGNLIYVTSSNKALVFELEELQYQRAHCRVAKSGNVLFGLSGSEYCKLRKENDIDLCERTTFGNKVKWYHVLVVTMFIFFIVLAVVLCLYRYRMSKKKSVKMNLARPYSHYRSEEWESFNDSF</sequence>
<keyword evidence="1" id="KW-1133">Transmembrane helix</keyword>
<comment type="caution">
    <text evidence="2">The sequence shown here is derived from an EMBL/GenBank/DDBJ whole genome shotgun (WGS) entry which is preliminary data.</text>
</comment>
<feature type="transmembrane region" description="Helical" evidence="1">
    <location>
        <begin position="331"/>
        <end position="355"/>
    </location>
</feature>
<evidence type="ECO:0000313" key="2">
    <source>
        <dbReference type="EMBL" id="KAI1725578.1"/>
    </source>
</evidence>
<protein>
    <submittedName>
        <fullName evidence="2">Uncharacterized protein</fullName>
    </submittedName>
</protein>
<dbReference type="Proteomes" id="UP001201812">
    <property type="component" value="Unassembled WGS sequence"/>
</dbReference>
<name>A0AAD4NEJ0_9BILA</name>
<dbReference type="EMBL" id="JAKKPZ010000002">
    <property type="protein sequence ID" value="KAI1725578.1"/>
    <property type="molecule type" value="Genomic_DNA"/>
</dbReference>
<gene>
    <name evidence="2" type="ORF">DdX_02240</name>
</gene>
<dbReference type="AlphaFoldDB" id="A0AAD4NEJ0"/>
<evidence type="ECO:0000313" key="3">
    <source>
        <dbReference type="Proteomes" id="UP001201812"/>
    </source>
</evidence>
<organism evidence="2 3">
    <name type="scientific">Ditylenchus destructor</name>
    <dbReference type="NCBI Taxonomy" id="166010"/>
    <lineage>
        <taxon>Eukaryota</taxon>
        <taxon>Metazoa</taxon>
        <taxon>Ecdysozoa</taxon>
        <taxon>Nematoda</taxon>
        <taxon>Chromadorea</taxon>
        <taxon>Rhabditida</taxon>
        <taxon>Tylenchina</taxon>
        <taxon>Tylenchomorpha</taxon>
        <taxon>Sphaerularioidea</taxon>
        <taxon>Anguinidae</taxon>
        <taxon>Anguininae</taxon>
        <taxon>Ditylenchus</taxon>
    </lineage>
</organism>
<reference evidence="2" key="1">
    <citation type="submission" date="2022-01" db="EMBL/GenBank/DDBJ databases">
        <title>Genome Sequence Resource for Two Populations of Ditylenchus destructor, the Migratory Endoparasitic Phytonematode.</title>
        <authorList>
            <person name="Zhang H."/>
            <person name="Lin R."/>
            <person name="Xie B."/>
        </authorList>
    </citation>
    <scope>NUCLEOTIDE SEQUENCE</scope>
    <source>
        <strain evidence="2">BazhouSP</strain>
    </source>
</reference>